<accession>A0A2U9SC52</accession>
<dbReference type="AlphaFoldDB" id="A0A2U9SC52"/>
<sequence length="128" mass="13096">MTPPLAGAVPVEAPDETLGDAAGPPLPGALAKDTPGGVPPDPAPAALRAVDGPVPDAVPAVPSVEAADGSAAPLAVRAPAADFLWPSWARRSAARRYSSTTRRDGIWSWVSPVSKSRKWSTATRAPWS</sequence>
<dbReference type="EMBL" id="CP029833">
    <property type="protein sequence ID" value="AWU97135.1"/>
    <property type="molecule type" value="Genomic_DNA"/>
</dbReference>
<organism evidence="2 3">
    <name type="scientific">Azospirillum ramasamyi</name>
    <dbReference type="NCBI Taxonomy" id="682998"/>
    <lineage>
        <taxon>Bacteria</taxon>
        <taxon>Pseudomonadati</taxon>
        <taxon>Pseudomonadota</taxon>
        <taxon>Alphaproteobacteria</taxon>
        <taxon>Rhodospirillales</taxon>
        <taxon>Azospirillaceae</taxon>
        <taxon>Azospirillum</taxon>
    </lineage>
</organism>
<proteinExistence type="predicted"/>
<reference evidence="2 3" key="1">
    <citation type="submission" date="2018-06" db="EMBL/GenBank/DDBJ databases">
        <title>Complete genome sequencing of Azospirillum sp. M2T2B2.</title>
        <authorList>
            <person name="Heo J."/>
            <person name="Kim S.-J."/>
            <person name="Kwon S.-W."/>
            <person name="Anandham R."/>
        </authorList>
    </citation>
    <scope>NUCLEOTIDE SEQUENCE [LARGE SCALE GENOMIC DNA]</scope>
    <source>
        <strain evidence="2 3">M2T2B2</strain>
        <plasmid evidence="2 3">unnamed3</plasmid>
    </source>
</reference>
<name>A0A2U9SC52_9PROT</name>
<dbReference type="Proteomes" id="UP000249605">
    <property type="component" value="Plasmid unnamed3"/>
</dbReference>
<evidence type="ECO:0000313" key="2">
    <source>
        <dbReference type="EMBL" id="AWU97135.1"/>
    </source>
</evidence>
<gene>
    <name evidence="2" type="ORF">DM194_22800</name>
</gene>
<protein>
    <submittedName>
        <fullName evidence="2">Uncharacterized protein</fullName>
    </submittedName>
</protein>
<geneLocation type="plasmid" evidence="2 3">
    <name>unnamed3</name>
</geneLocation>
<keyword evidence="2" id="KW-0614">Plasmid</keyword>
<evidence type="ECO:0000256" key="1">
    <source>
        <dbReference type="SAM" id="MobiDB-lite"/>
    </source>
</evidence>
<evidence type="ECO:0000313" key="3">
    <source>
        <dbReference type="Proteomes" id="UP000249605"/>
    </source>
</evidence>
<dbReference type="KEGG" id="azm:DM194_22800"/>
<feature type="compositionally biased region" description="Low complexity" evidence="1">
    <location>
        <begin position="19"/>
        <end position="31"/>
    </location>
</feature>
<feature type="region of interest" description="Disordered" evidence="1">
    <location>
        <begin position="1"/>
        <end position="42"/>
    </location>
</feature>
<keyword evidence="3" id="KW-1185">Reference proteome</keyword>